<comment type="caution">
    <text evidence="3">The sequence shown here is derived from an EMBL/GenBank/DDBJ whole genome shotgun (WGS) entry which is preliminary data.</text>
</comment>
<evidence type="ECO:0000313" key="4">
    <source>
        <dbReference type="Proteomes" id="UP000034732"/>
    </source>
</evidence>
<feature type="transmembrane region" description="Helical" evidence="1">
    <location>
        <begin position="112"/>
        <end position="133"/>
    </location>
</feature>
<evidence type="ECO:0000259" key="2">
    <source>
        <dbReference type="Pfam" id="PF11847"/>
    </source>
</evidence>
<reference evidence="3 4" key="1">
    <citation type="journal article" date="2015" name="Nature">
        <title>rRNA introns, odd ribosomes, and small enigmatic genomes across a large radiation of phyla.</title>
        <authorList>
            <person name="Brown C.T."/>
            <person name="Hug L.A."/>
            <person name="Thomas B.C."/>
            <person name="Sharon I."/>
            <person name="Castelle C.J."/>
            <person name="Singh A."/>
            <person name="Wilkins M.J."/>
            <person name="Williams K.H."/>
            <person name="Banfield J.F."/>
        </authorList>
    </citation>
    <scope>NUCLEOTIDE SEQUENCE [LARGE SCALE GENOMIC DNA]</scope>
</reference>
<feature type="transmembrane region" description="Helical" evidence="1">
    <location>
        <begin position="1195"/>
        <end position="1217"/>
    </location>
</feature>
<name>A0A0G1PF35_UNCKA</name>
<protein>
    <recommendedName>
        <fullName evidence="2">Alpha-(1-&gt;3)-arabinofuranosyltransferase N-terminal GT-C domain-containing protein</fullName>
    </recommendedName>
</protein>
<evidence type="ECO:0000313" key="3">
    <source>
        <dbReference type="EMBL" id="KKU31414.1"/>
    </source>
</evidence>
<feature type="transmembrane region" description="Helical" evidence="1">
    <location>
        <begin position="76"/>
        <end position="100"/>
    </location>
</feature>
<dbReference type="AlphaFoldDB" id="A0A0G1PF35"/>
<evidence type="ECO:0000256" key="1">
    <source>
        <dbReference type="SAM" id="Phobius"/>
    </source>
</evidence>
<feature type="domain" description="Alpha-(1-&gt;3)-arabinofuranosyltransferase N-terminal GT-C" evidence="2">
    <location>
        <begin position="84"/>
        <end position="566"/>
    </location>
</feature>
<organism evidence="3 4">
    <name type="scientific">candidate division WWE3 bacterium GW2011_GWA1_46_21</name>
    <dbReference type="NCBI Taxonomy" id="1619107"/>
    <lineage>
        <taxon>Bacteria</taxon>
        <taxon>Katanobacteria</taxon>
    </lineage>
</organism>
<feature type="transmembrane region" description="Helical" evidence="1">
    <location>
        <begin position="367"/>
        <end position="384"/>
    </location>
</feature>
<proteinExistence type="predicted"/>
<dbReference type="InterPro" id="IPR021798">
    <property type="entry name" value="AftD_N"/>
</dbReference>
<dbReference type="Pfam" id="PF11847">
    <property type="entry name" value="GT-C_AftD"/>
    <property type="match status" value="1"/>
</dbReference>
<sequence>MRFLTQRRNLILIGMLVIFETIHIFTLFGRSNLLAGGDNYTYLQLGRGELYPYTWDVYVPFGGRTYSMPNLLGLPLLTSVFSFVPAWLLQRLLLALLYILKYIGFAKLVSLISKRISPFALIPAVLLFVFNAFATLNPFALFPLMFGAYLPFSLYYFIKLYYSSKVNLALLTKLVLLSVLFSSLNSNLPLAITIFIPQLLFVGAMYKCVNRISVINIGLYYFFFAIVNIWWVLPLLSYFFEAAVDVVTGGSWFSAINAGALFLNFRFIGQWAWYSSHYLYQYYPFNIYYDLPVVILITYLIVFAAFIEGFRRDQNRAVKLIHSYFLLLAFASLFLVGGSRQPFGFVYELFFNAIPGLKVFREPFTKFGELYVLAISGLFYMFLLNIEKRLHGMRKYLVFVVVLVFVLVATKPALFGEHVWDRWNGSVRTFRVSIPSYWLEFEEYLKTDFRDARILTVPRASYGSAWNWPQGISSADDIAVNFVAGGNNIIRNPLSILSSGELIDAVFKNPNVTVKYLAMLGVTYVLRENDLDWRYAGTTITSPSQVDSLILLMGLVPIREFGDFTAEKLLRIPNWEPDINLRNELYVQLYGRPALIMYGFGTNIEVPLIYATTNYIIARINQSGIIDTVSLDSYEPKSALYTLGDRHFPSSQNQSDMAYMMSVAGVREKIELSNQSLVWNKGWLWPEVNVSPIEAKYKLVPIKEAIELMRVSGDYKKKIDLLVWYAAKRVTEISKYDIAYDEKVTLAKNYSDGINQVTEILRGMPVRDRSRDYWEVVKKAVMYMKRSNEMLKVSQVYNNDIAQAYDEFFSWVTDEANILCGELCYEIEAPTSGEYRVLVDKNYTQNFELKSFGVNDVKSRSTIFSADITKGQAAGTETFWMLLGKVNLENQKVYKLNLDVSGAPNLLDPSEWLAYTGIDGVEPFSLKLSPQSVVPGYSYRFSTPVGKNDEKVPDIVLWSDYVKYKRISNWEANQKYKISFDYSAYKGGLGYSIVEEVPDYKDYYNKLKSSNGTDFATTTIKKVNVTRELEANPLVYEREECTKQGECLSHYEKEIDARRDAVGAYLYIYAFPDLGDLASVTVKNLRVEKVMEPKILLVREVDNAVQAAPSVSFDKINPTKYVVHISNVKAPYTLVFNDSYNQAWRLHYNGREVASGQHYRVNGFANSWYIKPQDMDNQPDYELTLEFAPQRTFEIFLWVMIVSACASVLLLFSNWLAGKFRISADE</sequence>
<feature type="transmembrane region" description="Helical" evidence="1">
    <location>
        <begin position="286"/>
        <end position="307"/>
    </location>
</feature>
<gene>
    <name evidence="3" type="ORF">UX44_C0006G0005</name>
</gene>
<feature type="transmembrane region" description="Helical" evidence="1">
    <location>
        <begin position="252"/>
        <end position="274"/>
    </location>
</feature>
<feature type="transmembrane region" description="Helical" evidence="1">
    <location>
        <begin position="319"/>
        <end position="336"/>
    </location>
</feature>
<feature type="transmembrane region" description="Helical" evidence="1">
    <location>
        <begin position="396"/>
        <end position="415"/>
    </location>
</feature>
<keyword evidence="1" id="KW-0472">Membrane</keyword>
<dbReference type="GO" id="GO:0016740">
    <property type="term" value="F:transferase activity"/>
    <property type="evidence" value="ECO:0007669"/>
    <property type="project" value="InterPro"/>
</dbReference>
<dbReference type="Proteomes" id="UP000034732">
    <property type="component" value="Unassembled WGS sequence"/>
</dbReference>
<dbReference type="EMBL" id="LCMF01000006">
    <property type="protein sequence ID" value="KKU31414.1"/>
    <property type="molecule type" value="Genomic_DNA"/>
</dbReference>
<feature type="transmembrane region" description="Helical" evidence="1">
    <location>
        <begin position="9"/>
        <end position="28"/>
    </location>
</feature>
<keyword evidence="1" id="KW-1133">Transmembrane helix</keyword>
<keyword evidence="1" id="KW-0812">Transmembrane</keyword>
<feature type="transmembrane region" description="Helical" evidence="1">
    <location>
        <begin position="218"/>
        <end position="240"/>
    </location>
</feature>
<feature type="transmembrane region" description="Helical" evidence="1">
    <location>
        <begin position="139"/>
        <end position="158"/>
    </location>
</feature>
<accession>A0A0G1PF35</accession>